<dbReference type="EMBL" id="SPIA01000003">
    <property type="protein sequence ID" value="TFH67551.1"/>
    <property type="molecule type" value="Genomic_DNA"/>
</dbReference>
<proteinExistence type="predicted"/>
<keyword evidence="2" id="KW-1185">Reference proteome</keyword>
<sequence>MDMQKHFRDVLTSLYDRPPPHARESTPPLLLNSRETAANTKHFEEFVESLLPLTLKSQRDQDKKAHLAALKIITHTLIQCMFRWESVALPKSPDAYTKGRYLNHIGLTRRIVVRCIDSLCGGEEYLEDPDTGWMYQLRCGFLSPNGINQAAQFFPTKQFMNMFFESLYTDFGGWDDMTDDKLYIFKDVPQKDIPPISSYQDKLAIIRNYNNFMRDHSWAMKSPSYRSMSKAPQRGGRIYNHFQNIANRRFPLRATTLIDGYPIAEPDFTANHLWMFSKLHGEELPDDPYNEIVKITGCTRDQVKSVTTVMLGARNLKQKGKTIADASKRKIACSSDNMRSILSALESTYPWLAKHNAFYNDTGSKLQFLEGEIALEMMAWATSIELPLLVVHDAFAVPEQHEAMVYEKMLETRSSVPSKFETI</sequence>
<gene>
    <name evidence="1" type="ORF">E3W66_08745</name>
</gene>
<protein>
    <submittedName>
        <fullName evidence="1">Uncharacterized protein</fullName>
    </submittedName>
</protein>
<evidence type="ECO:0000313" key="2">
    <source>
        <dbReference type="Proteomes" id="UP000298133"/>
    </source>
</evidence>
<evidence type="ECO:0000313" key="1">
    <source>
        <dbReference type="EMBL" id="TFH67551.1"/>
    </source>
</evidence>
<comment type="caution">
    <text evidence="1">The sequence shown here is derived from an EMBL/GenBank/DDBJ whole genome shotgun (WGS) entry which is preliminary data.</text>
</comment>
<dbReference type="AlphaFoldDB" id="A0A4Y8UHC1"/>
<accession>A0A4Y8UHC1</accession>
<reference evidence="1 2" key="1">
    <citation type="submission" date="2019-03" db="EMBL/GenBank/DDBJ databases">
        <title>Draft genome of Gammaproteobacteria bacterium LSUCC0057, a member of the SAR92 clade.</title>
        <authorList>
            <person name="Lanclos V.C."/>
            <person name="Doiron C."/>
            <person name="Henson M.W."/>
            <person name="Thrash J.C."/>
        </authorList>
    </citation>
    <scope>NUCLEOTIDE SEQUENCE [LARGE SCALE GENOMIC DNA]</scope>
    <source>
        <strain evidence="1 2">LSUCC0057</strain>
    </source>
</reference>
<dbReference type="Proteomes" id="UP000298133">
    <property type="component" value="Unassembled WGS sequence"/>
</dbReference>
<name>A0A4Y8UHC1_9GAMM</name>
<dbReference type="OrthoDB" id="5714719at2"/>
<organism evidence="1 2">
    <name type="scientific">Gammaproteobacteria bacterium LSUCC0057</name>
    <dbReference type="NCBI Taxonomy" id="2559237"/>
    <lineage>
        <taxon>Bacteria</taxon>
        <taxon>Pseudomonadati</taxon>
        <taxon>Pseudomonadota</taxon>
        <taxon>Gammaproteobacteria</taxon>
        <taxon>Cellvibrionales</taxon>
        <taxon>Porticoccaceae</taxon>
        <taxon>SAR92 clade</taxon>
    </lineage>
</organism>